<gene>
    <name evidence="1" type="ORF">C8N34_102100</name>
</gene>
<dbReference type="OrthoDB" id="7225648at2"/>
<dbReference type="EMBL" id="QBKP01000002">
    <property type="protein sequence ID" value="PTX52321.1"/>
    <property type="molecule type" value="Genomic_DNA"/>
</dbReference>
<accession>A0A2T6B8B3</accession>
<dbReference type="RefSeq" id="WP_108127666.1">
    <property type="nucleotide sequence ID" value="NZ_QBKP01000002.1"/>
</dbReference>
<protein>
    <recommendedName>
        <fullName evidence="3">HNH endonuclease</fullName>
    </recommendedName>
</protein>
<name>A0A2T6B8B3_9RHOB</name>
<evidence type="ECO:0000313" key="1">
    <source>
        <dbReference type="EMBL" id="PTX52321.1"/>
    </source>
</evidence>
<sequence>MPVITVGPVPELLEQPLIPPPLHGLNPRTIMGKTAWDEARRRVYRKYGFTCAACGVNGRDAFPMTRLEAHERFRVDYPARTMELIGMEPVCPACHAFVHGGLLEIRLHSGQVSRALGRRILEHGIGVLGRIGGTVPQAADHLCTRLGVRHALRVASPPPPTPWSGWRLLWEGRAYPSPYPAEADWRRAMRDA</sequence>
<evidence type="ECO:0008006" key="3">
    <source>
        <dbReference type="Google" id="ProtNLM"/>
    </source>
</evidence>
<proteinExistence type="predicted"/>
<keyword evidence="2" id="KW-1185">Reference proteome</keyword>
<dbReference type="Proteomes" id="UP000244224">
    <property type="component" value="Unassembled WGS sequence"/>
</dbReference>
<reference evidence="1 2" key="1">
    <citation type="submission" date="2018-04" db="EMBL/GenBank/DDBJ databases">
        <title>Genomic Encyclopedia of Archaeal and Bacterial Type Strains, Phase II (KMG-II): from individual species to whole genera.</title>
        <authorList>
            <person name="Goeker M."/>
        </authorList>
    </citation>
    <scope>NUCLEOTIDE SEQUENCE [LARGE SCALE GENOMIC DNA]</scope>
    <source>
        <strain evidence="1 2">DSM 21823</strain>
    </source>
</reference>
<organism evidence="1 2">
    <name type="scientific">Gemmobacter caeni</name>
    <dbReference type="NCBI Taxonomy" id="589035"/>
    <lineage>
        <taxon>Bacteria</taxon>
        <taxon>Pseudomonadati</taxon>
        <taxon>Pseudomonadota</taxon>
        <taxon>Alphaproteobacteria</taxon>
        <taxon>Rhodobacterales</taxon>
        <taxon>Paracoccaceae</taxon>
        <taxon>Gemmobacter</taxon>
    </lineage>
</organism>
<comment type="caution">
    <text evidence="1">The sequence shown here is derived from an EMBL/GenBank/DDBJ whole genome shotgun (WGS) entry which is preliminary data.</text>
</comment>
<dbReference type="AlphaFoldDB" id="A0A2T6B8B3"/>
<evidence type="ECO:0000313" key="2">
    <source>
        <dbReference type="Proteomes" id="UP000244224"/>
    </source>
</evidence>